<protein>
    <recommendedName>
        <fullName evidence="4">Ubiquitin-like protease family profile domain-containing protein</fullName>
    </recommendedName>
</protein>
<evidence type="ECO:0008006" key="4">
    <source>
        <dbReference type="Google" id="ProtNLM"/>
    </source>
</evidence>
<evidence type="ECO:0000313" key="3">
    <source>
        <dbReference type="Proteomes" id="UP000554482"/>
    </source>
</evidence>
<proteinExistence type="predicted"/>
<organism evidence="2 3">
    <name type="scientific">Thalictrum thalictroides</name>
    <name type="common">Rue-anemone</name>
    <name type="synonym">Anemone thalictroides</name>
    <dbReference type="NCBI Taxonomy" id="46969"/>
    <lineage>
        <taxon>Eukaryota</taxon>
        <taxon>Viridiplantae</taxon>
        <taxon>Streptophyta</taxon>
        <taxon>Embryophyta</taxon>
        <taxon>Tracheophyta</taxon>
        <taxon>Spermatophyta</taxon>
        <taxon>Magnoliopsida</taxon>
        <taxon>Ranunculales</taxon>
        <taxon>Ranunculaceae</taxon>
        <taxon>Thalictroideae</taxon>
        <taxon>Thalictrum</taxon>
    </lineage>
</organism>
<gene>
    <name evidence="2" type="ORF">FRX31_016349</name>
</gene>
<evidence type="ECO:0000256" key="1">
    <source>
        <dbReference type="SAM" id="MobiDB-lite"/>
    </source>
</evidence>
<evidence type="ECO:0000313" key="2">
    <source>
        <dbReference type="EMBL" id="KAF5194066.1"/>
    </source>
</evidence>
<feature type="region of interest" description="Disordered" evidence="1">
    <location>
        <begin position="72"/>
        <end position="91"/>
    </location>
</feature>
<dbReference type="AlphaFoldDB" id="A0A7J6W9E1"/>
<dbReference type="EMBL" id="JABWDY010019216">
    <property type="protein sequence ID" value="KAF5194066.1"/>
    <property type="molecule type" value="Genomic_DNA"/>
</dbReference>
<name>A0A7J6W9E1_THATH</name>
<sequence>MVEDLMFDNFTTSEKNEVVNCIDQADCGFYVCRIIEALSFGEKLPTCKDFQSNVEELKPTLTGQILGDKKQSSDLDKEYNERQVSRHFKIE</sequence>
<dbReference type="Proteomes" id="UP000554482">
    <property type="component" value="Unassembled WGS sequence"/>
</dbReference>
<accession>A0A7J6W9E1</accession>
<comment type="caution">
    <text evidence="2">The sequence shown here is derived from an EMBL/GenBank/DDBJ whole genome shotgun (WGS) entry which is preliminary data.</text>
</comment>
<reference evidence="2 3" key="1">
    <citation type="submission" date="2020-06" db="EMBL/GenBank/DDBJ databases">
        <title>Transcriptomic and genomic resources for Thalictrum thalictroides and T. hernandezii: Facilitating candidate gene discovery in an emerging model plant lineage.</title>
        <authorList>
            <person name="Arias T."/>
            <person name="Riano-Pachon D.M."/>
            <person name="Di Stilio V.S."/>
        </authorList>
    </citation>
    <scope>NUCLEOTIDE SEQUENCE [LARGE SCALE GENOMIC DNA]</scope>
    <source>
        <strain evidence="3">cv. WT478/WT964</strain>
        <tissue evidence="2">Leaves</tissue>
    </source>
</reference>
<keyword evidence="3" id="KW-1185">Reference proteome</keyword>